<feature type="region of interest" description="Disordered" evidence="1">
    <location>
        <begin position="31"/>
        <end position="63"/>
    </location>
</feature>
<reference evidence="3 4" key="1">
    <citation type="submission" date="2018-11" db="EMBL/GenBank/DDBJ databases">
        <authorList>
            <consortium name="Pathogen Informatics"/>
        </authorList>
    </citation>
    <scope>NUCLEOTIDE SEQUENCE [LARGE SCALE GENOMIC DNA]</scope>
</reference>
<feature type="compositionally biased region" description="Basic and acidic residues" evidence="1">
    <location>
        <begin position="44"/>
        <end position="56"/>
    </location>
</feature>
<organism evidence="3 4">
    <name type="scientific">Dibothriocephalus latus</name>
    <name type="common">Fish tapeworm</name>
    <name type="synonym">Diphyllobothrium latum</name>
    <dbReference type="NCBI Taxonomy" id="60516"/>
    <lineage>
        <taxon>Eukaryota</taxon>
        <taxon>Metazoa</taxon>
        <taxon>Spiralia</taxon>
        <taxon>Lophotrochozoa</taxon>
        <taxon>Platyhelminthes</taxon>
        <taxon>Cestoda</taxon>
        <taxon>Eucestoda</taxon>
        <taxon>Diphyllobothriidea</taxon>
        <taxon>Diphyllobothriidae</taxon>
        <taxon>Dibothriocephalus</taxon>
    </lineage>
</organism>
<proteinExistence type="predicted"/>
<accession>A0A3P6UT90</accession>
<gene>
    <name evidence="3" type="ORF">DILT_LOCUS3361</name>
</gene>
<dbReference type="AlphaFoldDB" id="A0A3P6UT90"/>
<dbReference type="EMBL" id="UYRU01043535">
    <property type="protein sequence ID" value="VDK82598.1"/>
    <property type="molecule type" value="Genomic_DNA"/>
</dbReference>
<evidence type="ECO:0000256" key="2">
    <source>
        <dbReference type="SAM" id="SignalP"/>
    </source>
</evidence>
<evidence type="ECO:0000256" key="1">
    <source>
        <dbReference type="SAM" id="MobiDB-lite"/>
    </source>
</evidence>
<protein>
    <submittedName>
        <fullName evidence="3">Uncharacterized protein</fullName>
    </submittedName>
</protein>
<evidence type="ECO:0000313" key="4">
    <source>
        <dbReference type="Proteomes" id="UP000281553"/>
    </source>
</evidence>
<evidence type="ECO:0000313" key="3">
    <source>
        <dbReference type="EMBL" id="VDK82598.1"/>
    </source>
</evidence>
<feature type="signal peptide" evidence="2">
    <location>
        <begin position="1"/>
        <end position="20"/>
    </location>
</feature>
<keyword evidence="4" id="KW-1185">Reference proteome</keyword>
<sequence>MTSLSILLILAVAQALLCQASPVYQGLEVEHDMDDPNLSGVNAKQEEKEDEKNASEREDELTAEYDEGVIHIPSPEFPSVVLENSQFQTGQDRLCNESGNERTHWRALHLFVDSSVEVEVRLESEL</sequence>
<name>A0A3P6UT90_DIBLA</name>
<feature type="chain" id="PRO_5018135619" evidence="2">
    <location>
        <begin position="21"/>
        <end position="126"/>
    </location>
</feature>
<keyword evidence="2" id="KW-0732">Signal</keyword>
<dbReference type="Proteomes" id="UP000281553">
    <property type="component" value="Unassembled WGS sequence"/>
</dbReference>